<reference evidence="6" key="1">
    <citation type="submission" date="2021-11" db="EMBL/GenBank/DDBJ databases">
        <title>Cultivation dependent microbiological survey of springs from the worlds oldest radium mine currently devoted to the extraction of radon-saturated water.</title>
        <authorList>
            <person name="Kapinusova G."/>
            <person name="Smrhova T."/>
            <person name="Strejcek M."/>
            <person name="Suman J."/>
            <person name="Jani K."/>
            <person name="Pajer P."/>
            <person name="Uhlik O."/>
        </authorList>
    </citation>
    <scope>NUCLEOTIDE SEQUENCE [LARGE SCALE GENOMIC DNA]</scope>
    <source>
        <strain evidence="6">J379</strain>
    </source>
</reference>
<name>A0ABY5PBM4_9ACTN</name>
<dbReference type="Gene3D" id="3.40.50.720">
    <property type="entry name" value="NAD(P)-binding Rossmann-like Domain"/>
    <property type="match status" value="1"/>
</dbReference>
<dbReference type="InterPro" id="IPR057326">
    <property type="entry name" value="KR_dom"/>
</dbReference>
<dbReference type="Pfam" id="PF00106">
    <property type="entry name" value="adh_short"/>
    <property type="match status" value="1"/>
</dbReference>
<protein>
    <submittedName>
        <fullName evidence="5">SDR family NAD(P)-dependent oxidoreductase</fullName>
    </submittedName>
</protein>
<dbReference type="SUPFAM" id="SSF51735">
    <property type="entry name" value="NAD(P)-binding Rossmann-fold domains"/>
    <property type="match status" value="1"/>
</dbReference>
<evidence type="ECO:0000313" key="5">
    <source>
        <dbReference type="EMBL" id="UUY02018.1"/>
    </source>
</evidence>
<dbReference type="InterPro" id="IPR002347">
    <property type="entry name" value="SDR_fam"/>
</dbReference>
<sequence>MGSDALSGKVVAITGASSGIGAATARAFADAGAHVALAARRADRIEAIADELRAQGASAVAIPTDITDEASANAFIAGTQEQFGGLDVLVNNAGLMLLGPVNGGDTEAWRQMLDVNCLGLLYCTHAALPIMREQRSGHIVNVSSVAGRTAAAGVAVYNLTKWGVVGFSEALRQEGLRHGIRVTLVEPGFVETELQSHNDGDERIAAMMAARKEEIGKVLDAEDIADAIVYACAAPPHVSMNELLIRPTGQAR</sequence>
<evidence type="ECO:0000259" key="4">
    <source>
        <dbReference type="SMART" id="SM00822"/>
    </source>
</evidence>
<keyword evidence="2" id="KW-0560">Oxidoreductase</keyword>
<comment type="similarity">
    <text evidence="1 3">Belongs to the short-chain dehydrogenases/reductases (SDR) family.</text>
</comment>
<keyword evidence="6" id="KW-1185">Reference proteome</keyword>
<proteinExistence type="inferred from homology"/>
<dbReference type="PIRSF" id="PIRSF000126">
    <property type="entry name" value="11-beta-HSD1"/>
    <property type="match status" value="1"/>
</dbReference>
<accession>A0ABY5PBM4</accession>
<dbReference type="EMBL" id="CP088295">
    <property type="protein sequence ID" value="UUY02018.1"/>
    <property type="molecule type" value="Genomic_DNA"/>
</dbReference>
<evidence type="ECO:0000256" key="3">
    <source>
        <dbReference type="RuleBase" id="RU000363"/>
    </source>
</evidence>
<evidence type="ECO:0000256" key="2">
    <source>
        <dbReference type="ARBA" id="ARBA00023002"/>
    </source>
</evidence>
<evidence type="ECO:0000313" key="6">
    <source>
        <dbReference type="Proteomes" id="UP001058860"/>
    </source>
</evidence>
<dbReference type="PANTHER" id="PTHR43115:SF4">
    <property type="entry name" value="DEHYDROGENASE_REDUCTASE SDR FAMILY MEMBER 11"/>
    <property type="match status" value="1"/>
</dbReference>
<feature type="domain" description="Ketoreductase" evidence="4">
    <location>
        <begin position="9"/>
        <end position="188"/>
    </location>
</feature>
<dbReference type="InterPro" id="IPR036291">
    <property type="entry name" value="NAD(P)-bd_dom_sf"/>
</dbReference>
<gene>
    <name evidence="5" type="ORF">LRS13_14985</name>
</gene>
<dbReference type="PANTHER" id="PTHR43115">
    <property type="entry name" value="DEHYDROGENASE/REDUCTASE SDR FAMILY MEMBER 11"/>
    <property type="match status" value="1"/>
</dbReference>
<dbReference type="RefSeq" id="WP_353862557.1">
    <property type="nucleotide sequence ID" value="NZ_CP088295.1"/>
</dbReference>
<dbReference type="SMART" id="SM00822">
    <property type="entry name" value="PKS_KR"/>
    <property type="match status" value="1"/>
</dbReference>
<dbReference type="Proteomes" id="UP001058860">
    <property type="component" value="Chromosome"/>
</dbReference>
<organism evidence="5 6">
    <name type="scientific">Svornostia abyssi</name>
    <dbReference type="NCBI Taxonomy" id="2898438"/>
    <lineage>
        <taxon>Bacteria</taxon>
        <taxon>Bacillati</taxon>
        <taxon>Actinomycetota</taxon>
        <taxon>Thermoleophilia</taxon>
        <taxon>Solirubrobacterales</taxon>
        <taxon>Baekduiaceae</taxon>
        <taxon>Svornostia</taxon>
    </lineage>
</organism>
<dbReference type="PRINTS" id="PR00081">
    <property type="entry name" value="GDHRDH"/>
</dbReference>
<dbReference type="PRINTS" id="PR00080">
    <property type="entry name" value="SDRFAMILY"/>
</dbReference>
<evidence type="ECO:0000256" key="1">
    <source>
        <dbReference type="ARBA" id="ARBA00006484"/>
    </source>
</evidence>